<protein>
    <submittedName>
        <fullName evidence="3">S-layer homology domain-containing protein</fullName>
    </submittedName>
</protein>
<name>A0ABT1YE49_9BACL</name>
<comment type="caution">
    <text evidence="3">The sequence shown here is derived from an EMBL/GenBank/DDBJ whole genome shotgun (WGS) entry which is preliminary data.</text>
</comment>
<dbReference type="PROSITE" id="PS51272">
    <property type="entry name" value="SLH"/>
    <property type="match status" value="2"/>
</dbReference>
<dbReference type="Proteomes" id="UP001300012">
    <property type="component" value="Unassembled WGS sequence"/>
</dbReference>
<feature type="domain" description="SLH" evidence="2">
    <location>
        <begin position="101"/>
        <end position="164"/>
    </location>
</feature>
<proteinExistence type="predicted"/>
<dbReference type="Pfam" id="PF00395">
    <property type="entry name" value="SLH"/>
    <property type="match status" value="2"/>
</dbReference>
<gene>
    <name evidence="3" type="ORF">NV381_09645</name>
</gene>
<sequence length="231" mass="25419">MWRQAILVFLCLVLSCTTGYKATYAAQSQPKPKTSADFSDLKDMDAAIKVKIDSWLAKGYIEGISEEQFGVNEPISRAEFAKIIALSLRLKIDPTLNTSSFNDVSVKDSVYGYAIPYIEAVRRANITDGIGNNQFNPDGMLTREQLAIFVIRGLNKDADAGETMGVADETVSPYAKQYVALFMNLLPFLRSDGSFNGTLPANRRMLLLSLDYLTITICGCGPSTKQVENSM</sequence>
<dbReference type="InterPro" id="IPR001119">
    <property type="entry name" value="SLH_dom"/>
</dbReference>
<dbReference type="EMBL" id="JANQBD010000006">
    <property type="protein sequence ID" value="MCR8631466.1"/>
    <property type="molecule type" value="Genomic_DNA"/>
</dbReference>
<evidence type="ECO:0000313" key="3">
    <source>
        <dbReference type="EMBL" id="MCR8631466.1"/>
    </source>
</evidence>
<feature type="chain" id="PRO_5046663219" evidence="1">
    <location>
        <begin position="22"/>
        <end position="231"/>
    </location>
</feature>
<accession>A0ABT1YE49</accession>
<reference evidence="3 4" key="1">
    <citation type="submission" date="2022-08" db="EMBL/GenBank/DDBJ databases">
        <title>Paenibacillus endoradicis sp. nov., Paenibacillus radicibacter sp. nov and Paenibacillus pararadicis sp. nov., three cold-adapted plant growth-promoting bacteria isolated from root of Larix gmelinii in Great Khingan.</title>
        <authorList>
            <person name="Xue H."/>
        </authorList>
    </citation>
    <scope>NUCLEOTIDE SEQUENCE [LARGE SCALE GENOMIC DNA]</scope>
    <source>
        <strain evidence="3 4">N5-1-1-5</strain>
    </source>
</reference>
<evidence type="ECO:0000256" key="1">
    <source>
        <dbReference type="SAM" id="SignalP"/>
    </source>
</evidence>
<evidence type="ECO:0000313" key="4">
    <source>
        <dbReference type="Proteomes" id="UP001300012"/>
    </source>
</evidence>
<feature type="signal peptide" evidence="1">
    <location>
        <begin position="1"/>
        <end position="21"/>
    </location>
</feature>
<keyword evidence="4" id="KW-1185">Reference proteome</keyword>
<dbReference type="PROSITE" id="PS51257">
    <property type="entry name" value="PROKAR_LIPOPROTEIN"/>
    <property type="match status" value="1"/>
</dbReference>
<feature type="domain" description="SLH" evidence="2">
    <location>
        <begin position="35"/>
        <end position="98"/>
    </location>
</feature>
<organism evidence="3 4">
    <name type="scientific">Paenibacillus radicis</name>
    <name type="common">ex Xue et al. 2023</name>
    <dbReference type="NCBI Taxonomy" id="2972489"/>
    <lineage>
        <taxon>Bacteria</taxon>
        <taxon>Bacillati</taxon>
        <taxon>Bacillota</taxon>
        <taxon>Bacilli</taxon>
        <taxon>Bacillales</taxon>
        <taxon>Paenibacillaceae</taxon>
        <taxon>Paenibacillus</taxon>
    </lineage>
</organism>
<evidence type="ECO:0000259" key="2">
    <source>
        <dbReference type="PROSITE" id="PS51272"/>
    </source>
</evidence>
<keyword evidence="1" id="KW-0732">Signal</keyword>
<dbReference type="RefSeq" id="WP_258213069.1">
    <property type="nucleotide sequence ID" value="NZ_JANQBD010000006.1"/>
</dbReference>